<evidence type="ECO:0000313" key="1">
    <source>
        <dbReference type="EMBL" id="KAK2571094.1"/>
    </source>
</evidence>
<dbReference type="AlphaFoldDB" id="A0AAD9R0W8"/>
<dbReference type="Proteomes" id="UP001249851">
    <property type="component" value="Unassembled WGS sequence"/>
</dbReference>
<evidence type="ECO:0000313" key="2">
    <source>
        <dbReference type="Proteomes" id="UP001249851"/>
    </source>
</evidence>
<gene>
    <name evidence="1" type="ORF">P5673_003652</name>
</gene>
<sequence>MCTQEEEYVYRARHVAGTKMSITFCLFDTKMAPSKTTQPFSPEDYGLPETFRLINYTKLKG</sequence>
<name>A0AAD9R0W8_ACRCE</name>
<keyword evidence="2" id="KW-1185">Reference proteome</keyword>
<protein>
    <submittedName>
        <fullName evidence="1">Uncharacterized protein</fullName>
    </submittedName>
</protein>
<reference evidence="1" key="1">
    <citation type="journal article" date="2023" name="G3 (Bethesda)">
        <title>Whole genome assembly and annotation of the endangered Caribbean coral Acropora cervicornis.</title>
        <authorList>
            <person name="Selwyn J.D."/>
            <person name="Vollmer S.V."/>
        </authorList>
    </citation>
    <scope>NUCLEOTIDE SEQUENCE</scope>
    <source>
        <strain evidence="1">K2</strain>
    </source>
</reference>
<proteinExistence type="predicted"/>
<organism evidence="1 2">
    <name type="scientific">Acropora cervicornis</name>
    <name type="common">Staghorn coral</name>
    <dbReference type="NCBI Taxonomy" id="6130"/>
    <lineage>
        <taxon>Eukaryota</taxon>
        <taxon>Metazoa</taxon>
        <taxon>Cnidaria</taxon>
        <taxon>Anthozoa</taxon>
        <taxon>Hexacorallia</taxon>
        <taxon>Scleractinia</taxon>
        <taxon>Astrocoeniina</taxon>
        <taxon>Acroporidae</taxon>
        <taxon>Acropora</taxon>
    </lineage>
</organism>
<reference evidence="1" key="2">
    <citation type="journal article" date="2023" name="Science">
        <title>Genomic signatures of disease resistance in endangered staghorn corals.</title>
        <authorList>
            <person name="Vollmer S.V."/>
            <person name="Selwyn J.D."/>
            <person name="Despard B.A."/>
            <person name="Roesel C.L."/>
        </authorList>
    </citation>
    <scope>NUCLEOTIDE SEQUENCE</scope>
    <source>
        <strain evidence="1">K2</strain>
    </source>
</reference>
<comment type="caution">
    <text evidence="1">The sequence shown here is derived from an EMBL/GenBank/DDBJ whole genome shotgun (WGS) entry which is preliminary data.</text>
</comment>
<dbReference type="EMBL" id="JARQWQ010000006">
    <property type="protein sequence ID" value="KAK2571094.1"/>
    <property type="molecule type" value="Genomic_DNA"/>
</dbReference>
<accession>A0AAD9R0W8</accession>